<keyword evidence="2" id="KW-1185">Reference proteome</keyword>
<comment type="caution">
    <text evidence="1">The sequence shown here is derived from an EMBL/GenBank/DDBJ whole genome shotgun (WGS) entry which is preliminary data.</text>
</comment>
<sequence>MSSFVGKSGGGASVVSGVGNGASVANGFGGGEGVASGVGGGKGVASGVGGGKGKAKLGFDVNGLKLAYNSLDFQKYEFNLTFNRDPIEK</sequence>
<proteinExistence type="predicted"/>
<accession>A0ABR0QQA0</accession>
<dbReference type="Proteomes" id="UP001358586">
    <property type="component" value="Chromosome 3"/>
</dbReference>
<dbReference type="EMBL" id="JARKNE010000003">
    <property type="protein sequence ID" value="KAK5841058.1"/>
    <property type="molecule type" value="Genomic_DNA"/>
</dbReference>
<evidence type="ECO:0000313" key="2">
    <source>
        <dbReference type="Proteomes" id="UP001358586"/>
    </source>
</evidence>
<gene>
    <name evidence="1" type="ORF">PVK06_009966</name>
</gene>
<evidence type="ECO:0000313" key="1">
    <source>
        <dbReference type="EMBL" id="KAK5841058.1"/>
    </source>
</evidence>
<name>A0ABR0QQA0_GOSAR</name>
<protein>
    <submittedName>
        <fullName evidence="1">Uncharacterized protein</fullName>
    </submittedName>
</protein>
<reference evidence="1 2" key="1">
    <citation type="submission" date="2023-03" db="EMBL/GenBank/DDBJ databases">
        <title>WGS of Gossypium arboreum.</title>
        <authorList>
            <person name="Yu D."/>
        </authorList>
    </citation>
    <scope>NUCLEOTIDE SEQUENCE [LARGE SCALE GENOMIC DNA]</scope>
    <source>
        <tissue evidence="1">Leaf</tissue>
    </source>
</reference>
<organism evidence="1 2">
    <name type="scientific">Gossypium arboreum</name>
    <name type="common">Tree cotton</name>
    <name type="synonym">Gossypium nanking</name>
    <dbReference type="NCBI Taxonomy" id="29729"/>
    <lineage>
        <taxon>Eukaryota</taxon>
        <taxon>Viridiplantae</taxon>
        <taxon>Streptophyta</taxon>
        <taxon>Embryophyta</taxon>
        <taxon>Tracheophyta</taxon>
        <taxon>Spermatophyta</taxon>
        <taxon>Magnoliopsida</taxon>
        <taxon>eudicotyledons</taxon>
        <taxon>Gunneridae</taxon>
        <taxon>Pentapetalae</taxon>
        <taxon>rosids</taxon>
        <taxon>malvids</taxon>
        <taxon>Malvales</taxon>
        <taxon>Malvaceae</taxon>
        <taxon>Malvoideae</taxon>
        <taxon>Gossypium</taxon>
    </lineage>
</organism>